<comment type="caution">
    <text evidence="5">The sequence shown here is derived from an EMBL/GenBank/DDBJ whole genome shotgun (WGS) entry which is preliminary data.</text>
</comment>
<dbReference type="SUPFAM" id="SSF52540">
    <property type="entry name" value="P-loop containing nucleoside triphosphate hydrolases"/>
    <property type="match status" value="1"/>
</dbReference>
<feature type="domain" description="HTH luxR-type" evidence="4">
    <location>
        <begin position="858"/>
        <end position="923"/>
    </location>
</feature>
<evidence type="ECO:0000259" key="4">
    <source>
        <dbReference type="PROSITE" id="PS50043"/>
    </source>
</evidence>
<reference evidence="5" key="2">
    <citation type="submission" date="2020-09" db="EMBL/GenBank/DDBJ databases">
        <authorList>
            <person name="Sun Q."/>
            <person name="Ohkuma M."/>
        </authorList>
    </citation>
    <scope>NUCLEOTIDE SEQUENCE</scope>
    <source>
        <strain evidence="5">JCM 4637</strain>
    </source>
</reference>
<protein>
    <recommendedName>
        <fullName evidence="4">HTH luxR-type domain-containing protein</fullName>
    </recommendedName>
</protein>
<dbReference type="GO" id="GO:0006355">
    <property type="term" value="P:regulation of DNA-templated transcription"/>
    <property type="evidence" value="ECO:0007669"/>
    <property type="project" value="InterPro"/>
</dbReference>
<dbReference type="RefSeq" id="WP_189824161.1">
    <property type="nucleotide sequence ID" value="NZ_BMVC01000006.1"/>
</dbReference>
<dbReference type="SUPFAM" id="SSF48452">
    <property type="entry name" value="TPR-like"/>
    <property type="match status" value="1"/>
</dbReference>
<keyword evidence="2" id="KW-0067">ATP-binding</keyword>
<dbReference type="EMBL" id="BMVC01000006">
    <property type="protein sequence ID" value="GHC94941.1"/>
    <property type="molecule type" value="Genomic_DNA"/>
</dbReference>
<dbReference type="Proteomes" id="UP000638353">
    <property type="component" value="Unassembled WGS sequence"/>
</dbReference>
<dbReference type="Gene3D" id="1.25.40.10">
    <property type="entry name" value="Tetratricopeptide repeat domain"/>
    <property type="match status" value="1"/>
</dbReference>
<dbReference type="CDD" id="cd06170">
    <property type="entry name" value="LuxR_C_like"/>
    <property type="match status" value="1"/>
</dbReference>
<accession>A0A919CA90</accession>
<dbReference type="Gene3D" id="1.10.10.10">
    <property type="entry name" value="Winged helix-like DNA-binding domain superfamily/Winged helix DNA-binding domain"/>
    <property type="match status" value="1"/>
</dbReference>
<dbReference type="Pfam" id="PF13191">
    <property type="entry name" value="AAA_16"/>
    <property type="match status" value="1"/>
</dbReference>
<dbReference type="PANTHER" id="PTHR16305:SF35">
    <property type="entry name" value="TRANSCRIPTIONAL ACTIVATOR DOMAIN"/>
    <property type="match status" value="1"/>
</dbReference>
<dbReference type="GO" id="GO:0003677">
    <property type="term" value="F:DNA binding"/>
    <property type="evidence" value="ECO:0007669"/>
    <property type="project" value="InterPro"/>
</dbReference>
<dbReference type="Pfam" id="PF00196">
    <property type="entry name" value="GerE"/>
    <property type="match status" value="1"/>
</dbReference>
<dbReference type="PROSITE" id="PS00622">
    <property type="entry name" value="HTH_LUXR_1"/>
    <property type="match status" value="1"/>
</dbReference>
<evidence type="ECO:0000313" key="5">
    <source>
        <dbReference type="EMBL" id="GHC94941.1"/>
    </source>
</evidence>
<keyword evidence="1" id="KW-0547">Nucleotide-binding</keyword>
<gene>
    <name evidence="5" type="ORF">GCM10010334_33490</name>
</gene>
<proteinExistence type="predicted"/>
<dbReference type="AlphaFoldDB" id="A0A919CA90"/>
<evidence type="ECO:0000313" key="6">
    <source>
        <dbReference type="Proteomes" id="UP000638353"/>
    </source>
</evidence>
<evidence type="ECO:0000256" key="1">
    <source>
        <dbReference type="ARBA" id="ARBA00022741"/>
    </source>
</evidence>
<name>A0A919CA90_9ACTN</name>
<dbReference type="GO" id="GO:0005737">
    <property type="term" value="C:cytoplasm"/>
    <property type="evidence" value="ECO:0007669"/>
    <property type="project" value="TreeGrafter"/>
</dbReference>
<dbReference type="PANTHER" id="PTHR16305">
    <property type="entry name" value="TESTICULAR SOLUBLE ADENYLYL CYCLASE"/>
    <property type="match status" value="1"/>
</dbReference>
<organism evidence="5 6">
    <name type="scientific">Streptomyces finlayi</name>
    <dbReference type="NCBI Taxonomy" id="67296"/>
    <lineage>
        <taxon>Bacteria</taxon>
        <taxon>Bacillati</taxon>
        <taxon>Actinomycetota</taxon>
        <taxon>Actinomycetes</taxon>
        <taxon>Kitasatosporales</taxon>
        <taxon>Streptomycetaceae</taxon>
        <taxon>Streptomyces</taxon>
    </lineage>
</organism>
<dbReference type="InterPro" id="IPR041664">
    <property type="entry name" value="AAA_16"/>
</dbReference>
<dbReference type="InterPro" id="IPR016032">
    <property type="entry name" value="Sig_transdc_resp-reg_C-effctor"/>
</dbReference>
<evidence type="ECO:0000256" key="2">
    <source>
        <dbReference type="ARBA" id="ARBA00022840"/>
    </source>
</evidence>
<dbReference type="PROSITE" id="PS50043">
    <property type="entry name" value="HTH_LUXR_2"/>
    <property type="match status" value="1"/>
</dbReference>
<dbReference type="SMART" id="SM00421">
    <property type="entry name" value="HTH_LUXR"/>
    <property type="match status" value="1"/>
</dbReference>
<dbReference type="InterPro" id="IPR027417">
    <property type="entry name" value="P-loop_NTPase"/>
</dbReference>
<dbReference type="InterPro" id="IPR036388">
    <property type="entry name" value="WH-like_DNA-bd_sf"/>
</dbReference>
<sequence length="935" mass="99359">MYLVERDDHILCLGRLFRQAAEGTGAAVLIEGAPADGKTELLRRAVDEAERAGALVLHASCARAERTLAFGVLDQLLHSVRPPAPIADRLARALERAVAATATDGSGPTGPDWSVGPDMAHALRDLTQPLLELAQSAPVVVAVDDVHWGDIPSLHYLLYLIRRLRSARIVVVLTSGTEPQADPETAFVRSAFFAELSGRPHCETLRVLPLSDSGALRMARAALGAAGAARLAERLPQAAGNPLLTRALIEDARSAPGHEGRSDDAYVRAVLGLIHRGSPHGLARTAHALAVLGDGADPTVLGRVAGLDSGAVEQCLRFLTDAGVVHRGTYRRGAARQGVLHTMPAEERAELRQRAARLLHDGGAPAERVTDLLLACGPRPQPWAVPVLVESAHRERRAGSPDRAAAALELALAGTTDDRERAVTSTALAAVLWQTAPVGVHPHLDPLVRAADAGLLGTAEIRELLHQLLWHGRHEAARRVLAGLPTDGGGRAVDADLLDTLRWIAWAHPTVMAGTGEAAAWDASSHAAARFRPAFVLADALVRGRADGAVGQAEHILDEHTRLHDDVGACATIQTALTVLSTAGRTFAAARWCDHHLADGHILAPTRGALLHAVRAELALHSGDVPTAYDHAQTALDRLPPSSWGVVVGLPLSVAVLSAVRTGRTEDSAALLAKPVPQAMFDTRYGLLYLHARGHHQLATGRPYAALEDFLRCGELMRAWGIDVPGTVPWRTAAGEAWLALGNVEEAARLAGAQLALSDRAPAERGRALRLLAVSAPWDRRPALLTEALELLDGCGDQYESIRVLRDLGEVFRRLGDSTRARACTRRARRMSGAHGAALPGDALPQLPPETAPVASREAADRVFLTDSETRVAELAVRGHTNREIATKLFVSASTVEQHLTRVYKKLGVRSRKQLPAGLQGVPGRAPEAGPALAS</sequence>
<dbReference type="GO" id="GO:0004016">
    <property type="term" value="F:adenylate cyclase activity"/>
    <property type="evidence" value="ECO:0007669"/>
    <property type="project" value="TreeGrafter"/>
</dbReference>
<dbReference type="SUPFAM" id="SSF46894">
    <property type="entry name" value="C-terminal effector domain of the bipartite response regulators"/>
    <property type="match status" value="1"/>
</dbReference>
<dbReference type="InterPro" id="IPR011990">
    <property type="entry name" value="TPR-like_helical_dom_sf"/>
</dbReference>
<evidence type="ECO:0000256" key="3">
    <source>
        <dbReference type="SAM" id="MobiDB-lite"/>
    </source>
</evidence>
<feature type="region of interest" description="Disordered" evidence="3">
    <location>
        <begin position="827"/>
        <end position="853"/>
    </location>
</feature>
<dbReference type="GO" id="GO:0005524">
    <property type="term" value="F:ATP binding"/>
    <property type="evidence" value="ECO:0007669"/>
    <property type="project" value="UniProtKB-KW"/>
</dbReference>
<dbReference type="PRINTS" id="PR00038">
    <property type="entry name" value="HTHLUXR"/>
</dbReference>
<reference evidence="5" key="1">
    <citation type="journal article" date="2014" name="Int. J. Syst. Evol. Microbiol.">
        <title>Complete genome sequence of Corynebacterium casei LMG S-19264T (=DSM 44701T), isolated from a smear-ripened cheese.</title>
        <authorList>
            <consortium name="US DOE Joint Genome Institute (JGI-PGF)"/>
            <person name="Walter F."/>
            <person name="Albersmeier A."/>
            <person name="Kalinowski J."/>
            <person name="Ruckert C."/>
        </authorList>
    </citation>
    <scope>NUCLEOTIDE SEQUENCE</scope>
    <source>
        <strain evidence="5">JCM 4637</strain>
    </source>
</reference>
<dbReference type="InterPro" id="IPR000792">
    <property type="entry name" value="Tscrpt_reg_LuxR_C"/>
</dbReference>